<keyword evidence="1" id="KW-0238">DNA-binding</keyword>
<evidence type="ECO:0000313" key="5">
    <source>
        <dbReference type="Proteomes" id="UP000239462"/>
    </source>
</evidence>
<dbReference type="InterPro" id="IPR012340">
    <property type="entry name" value="NA-bd_OB-fold"/>
</dbReference>
<dbReference type="GO" id="GO:0003677">
    <property type="term" value="F:DNA binding"/>
    <property type="evidence" value="ECO:0007669"/>
    <property type="project" value="UniProtKB-KW"/>
</dbReference>
<dbReference type="GO" id="GO:0010212">
    <property type="term" value="P:response to ionizing radiation"/>
    <property type="evidence" value="ECO:0007669"/>
    <property type="project" value="TreeGrafter"/>
</dbReference>
<evidence type="ECO:0000256" key="1">
    <source>
        <dbReference type="ARBA" id="ARBA00023125"/>
    </source>
</evidence>
<accession>A0A2L1CD91</accession>
<dbReference type="GO" id="GO:0000724">
    <property type="term" value="P:double-strand break repair via homologous recombination"/>
    <property type="evidence" value="ECO:0007669"/>
    <property type="project" value="TreeGrafter"/>
</dbReference>
<dbReference type="Gene3D" id="2.40.50.140">
    <property type="entry name" value="Nucleic acid-binding proteins"/>
    <property type="match status" value="5"/>
</dbReference>
<proteinExistence type="predicted"/>
<dbReference type="Proteomes" id="UP000590564">
    <property type="component" value="Unassembled WGS sequence"/>
</dbReference>
<evidence type="ECO:0000313" key="4">
    <source>
        <dbReference type="EMBL" id="MBB6496294.1"/>
    </source>
</evidence>
<dbReference type="GeneID" id="36102902"/>
<dbReference type="PANTHER" id="PTHR13356:SF0">
    <property type="entry name" value="SOSS COMPLEX SUBUNIT B HOMOLOG"/>
    <property type="match status" value="1"/>
</dbReference>
<dbReference type="PANTHER" id="PTHR13356">
    <property type="entry name" value="OB FOLD NUCLEIC ACID BINDING PROTEIN-RELATED"/>
    <property type="match status" value="1"/>
</dbReference>
<sequence>MNIDKLKQKILSKISEKELEKKVNEKIEENSGLLGEESAVMLVAQELGIEITYGDDEEEYDFSIKDIADGQKNVEVTGKIIEISPAKDFNRKDGSTGKLASVTIGDNTGITRLTLWNDKTDLIEGLKKGDVVKIENAFSRKWNDKVELNSGSELSIEKLKKYDESRYPILKDNYKISELMPNLSGTINAEVVAAYPKKEFSRKDGTKGQLKSLFLKDDTGSIRGTLWNELADFEVKKGDIAEVSGYVKQGYSGLEISVDNIGIIEKSVKEEKPVEKLSISELTSFDGEYVTVSGNIVNISGSREVKFSDRTAEVQDIYINDGTGMVKTAFWGTNRSILDGLKEGDYVTISNAKLRTYTDNTGEKRADLTYNYMSELKKDETASKKILEEITEIKDILNGSADNSDVTVVAMVTNAYPVNEFQRSSGGTGKVRNIMLEDGTGSIRMALWDSDAETEISEGDVVKLIHGYAKESGEYMDLSTGRFGRIEVNPKGVSIKSPRNYIADLEEGVSTEINGTIVDYRKQDVILNLCPNCRKRLNLVDNKYLCEVCGEVEPNELLVSNLTVDDGTGVINCRVYGNNVEKVTELSKNKLKEMNMDALADVLGKDVLFYGTPSFRNDDLEFAVKRVNFVDVSKELEVLKQL</sequence>
<organism evidence="3 5">
    <name type="scientific">Methanococcus maripaludis</name>
    <name type="common">Methanococcus deltae</name>
    <dbReference type="NCBI Taxonomy" id="39152"/>
    <lineage>
        <taxon>Archaea</taxon>
        <taxon>Methanobacteriati</taxon>
        <taxon>Methanobacteriota</taxon>
        <taxon>Methanomada group</taxon>
        <taxon>Methanococci</taxon>
        <taxon>Methanococcales</taxon>
        <taxon>Methanococcaceae</taxon>
        <taxon>Methanococcus</taxon>
    </lineage>
</organism>
<dbReference type="InterPro" id="IPR051231">
    <property type="entry name" value="SOSS-B"/>
</dbReference>
<feature type="domain" description="OB" evidence="2">
    <location>
        <begin position="74"/>
        <end position="148"/>
    </location>
</feature>
<reference evidence="3" key="2">
    <citation type="submission" date="2018-02" db="EMBL/GenBank/DDBJ databases">
        <title>Complete genome sequence of the Methanococcus maripaludis type strain JJ (DSM 2067), a model for selenoprotein synthesis in Archaea.</title>
        <authorList>
            <person name="Poehlein A."/>
            <person name="Heym D."/>
            <person name="Quitzke V."/>
            <person name="Fersch J."/>
            <person name="Daniel R."/>
            <person name="Rother M."/>
        </authorList>
    </citation>
    <scope>NUCLEOTIDE SEQUENCE [LARGE SCALE GENOMIC DNA]</scope>
    <source>
        <strain evidence="3">DSM 2067</strain>
    </source>
</reference>
<dbReference type="KEGG" id="mmad:MMJJ_18200"/>
<evidence type="ECO:0000313" key="6">
    <source>
        <dbReference type="Proteomes" id="UP000590564"/>
    </source>
</evidence>
<dbReference type="InterPro" id="IPR004365">
    <property type="entry name" value="NA-bd_OB_tRNA"/>
</dbReference>
<dbReference type="CDD" id="cd04491">
    <property type="entry name" value="SoSSB_OBF"/>
    <property type="match status" value="3"/>
</dbReference>
<dbReference type="Proteomes" id="UP000239462">
    <property type="component" value="Chromosome"/>
</dbReference>
<dbReference type="Pfam" id="PF01336">
    <property type="entry name" value="tRNA_anti-codon"/>
    <property type="match status" value="2"/>
</dbReference>
<dbReference type="AlphaFoldDB" id="A0A2L1CD91"/>
<reference evidence="4 6" key="3">
    <citation type="submission" date="2020-08" db="EMBL/GenBank/DDBJ databases">
        <title>Genomic Encyclopedia of Type Strains, Phase IV (KMG-V): Genome sequencing to study the core and pangenomes of soil and plant-associated prokaryotes.</title>
        <authorList>
            <person name="Whitman W."/>
        </authorList>
    </citation>
    <scope>NUCLEOTIDE SEQUENCE [LARGE SCALE GENOMIC DNA]</scope>
    <source>
        <strain evidence="4 6">D1</strain>
    </source>
</reference>
<dbReference type="NCBIfam" id="NF009032">
    <property type="entry name" value="PRK12366.1-3"/>
    <property type="match status" value="1"/>
</dbReference>
<protein>
    <submittedName>
        <fullName evidence="3 4">Replication factor A</fullName>
    </submittedName>
</protein>
<dbReference type="EMBL" id="CP026606">
    <property type="protein sequence ID" value="AVB77190.1"/>
    <property type="molecule type" value="Genomic_DNA"/>
</dbReference>
<dbReference type="SUPFAM" id="SSF50249">
    <property type="entry name" value="Nucleic acid-binding proteins"/>
    <property type="match status" value="5"/>
</dbReference>
<feature type="domain" description="OB" evidence="2">
    <location>
        <begin position="205"/>
        <end position="263"/>
    </location>
</feature>
<reference evidence="5" key="1">
    <citation type="journal article" date="2018" name="Genome Announc.">
        <title>Complete Genome Sequence of the Methanococcus maripaludis Type Strain JJ (DSM 2067), a Model for Selenoprotein Synthesis in Archaea.</title>
        <authorList>
            <person name="Poehlein A."/>
            <person name="Heym D."/>
            <person name="Quitzke V."/>
            <person name="Fersch J."/>
            <person name="Daniel R."/>
            <person name="Rother M."/>
        </authorList>
    </citation>
    <scope>NUCLEOTIDE SEQUENCE [LARGE SCALE GENOMIC DNA]</scope>
    <source>
        <strain evidence="5">DSM 2067</strain>
    </source>
</reference>
<dbReference type="EMBL" id="JACHED010000001">
    <property type="protein sequence ID" value="MBB6496294.1"/>
    <property type="molecule type" value="Genomic_DNA"/>
</dbReference>
<dbReference type="RefSeq" id="WP_104838531.1">
    <property type="nucleotide sequence ID" value="NZ_CP026606.1"/>
</dbReference>
<name>A0A2L1CD91_METMI</name>
<evidence type="ECO:0000259" key="2">
    <source>
        <dbReference type="Pfam" id="PF01336"/>
    </source>
</evidence>
<evidence type="ECO:0000313" key="3">
    <source>
        <dbReference type="EMBL" id="AVB77190.1"/>
    </source>
</evidence>
<dbReference type="NCBIfam" id="NF009034">
    <property type="entry name" value="PRK12366.1-5"/>
    <property type="match status" value="1"/>
</dbReference>
<gene>
    <name evidence="4" type="ORF">HNP96_000315</name>
    <name evidence="3" type="ORF">MMJJ_18200</name>
</gene>